<evidence type="ECO:0000256" key="11">
    <source>
        <dbReference type="HAMAP-Rule" id="MF_00228"/>
    </source>
</evidence>
<dbReference type="NCBIfam" id="NF006830">
    <property type="entry name" value="PRK09355.1"/>
    <property type="match status" value="1"/>
</dbReference>
<keyword evidence="9 11" id="KW-0460">Magnesium</keyword>
<dbReference type="HAMAP" id="MF_00228">
    <property type="entry name" value="Thz_kinase"/>
    <property type="match status" value="1"/>
</dbReference>
<dbReference type="InterPro" id="IPR000417">
    <property type="entry name" value="Hyethyz_kinase"/>
</dbReference>
<feature type="binding site" evidence="11">
    <location>
        <position position="192"/>
    </location>
    <ligand>
        <name>substrate</name>
    </ligand>
</feature>
<evidence type="ECO:0000256" key="9">
    <source>
        <dbReference type="ARBA" id="ARBA00022842"/>
    </source>
</evidence>
<feature type="binding site" evidence="11">
    <location>
        <position position="44"/>
    </location>
    <ligand>
        <name>substrate</name>
    </ligand>
</feature>
<dbReference type="Proteomes" id="UP000002064">
    <property type="component" value="Chromosome"/>
</dbReference>
<keyword evidence="8 11" id="KW-0067">ATP-binding</keyword>
<keyword evidence="5 11" id="KW-0479">Metal-binding</keyword>
<dbReference type="SUPFAM" id="SSF53613">
    <property type="entry name" value="Ribokinase-like"/>
    <property type="match status" value="1"/>
</dbReference>
<dbReference type="EC" id="2.7.1.50" evidence="11"/>
<comment type="pathway">
    <text evidence="3 11">Cofactor biosynthesis; thiamine diphosphate biosynthesis; 4-methyl-5-(2-phosphoethyl)-thiazole from 5-(2-hydroxyethyl)-4-methylthiazole: step 1/1.</text>
</comment>
<dbReference type="CDD" id="cd01170">
    <property type="entry name" value="THZ_kinase"/>
    <property type="match status" value="1"/>
</dbReference>
<sequence>MIDEVVKVLNDVKRKMPLIHVITNYVVMNDNANALLSFGASPAMVMSPEEAYDFTAISNALYVNIGSINNEIKQAIINSVSSASVHKIPVILDPVGCAAIKSRIDFVKMLLKLGSISIIKGNGGEIKALSGENANVKGVDSLDDNGVMEACIKLAQKTNTVVVSTGKEDYISDGKKVVIVKNGTPLFTKITGAGCTLGAIMSATSAVSDDKIIAALTALLAVNIAGELAEKESNLPGTFRAKFINNLYIINPDIIKKHAKFEVLKV</sequence>
<name>A0ABN3Z1E9_THEM3</name>
<gene>
    <name evidence="11" type="primary">thiM</name>
    <name evidence="12" type="ordered locus">Tmath_0674</name>
</gene>
<evidence type="ECO:0000256" key="3">
    <source>
        <dbReference type="ARBA" id="ARBA00004868"/>
    </source>
</evidence>
<dbReference type="PRINTS" id="PR01099">
    <property type="entry name" value="HYETHTZKNASE"/>
</dbReference>
<evidence type="ECO:0000256" key="2">
    <source>
        <dbReference type="ARBA" id="ARBA00001946"/>
    </source>
</evidence>
<keyword evidence="6 11" id="KW-0547">Nucleotide-binding</keyword>
<comment type="similarity">
    <text evidence="11">Belongs to the Thz kinase family.</text>
</comment>
<accession>A0ABN3Z1E9</accession>
<comment type="function">
    <text evidence="11">Catalyzes the phosphorylation of the hydroxyl group of 4-methyl-5-beta-hydroxyethylthiazole (THZ).</text>
</comment>
<evidence type="ECO:0000313" key="13">
    <source>
        <dbReference type="Proteomes" id="UP000002064"/>
    </source>
</evidence>
<keyword evidence="7 11" id="KW-0418">Kinase</keyword>
<dbReference type="InterPro" id="IPR029056">
    <property type="entry name" value="Ribokinase-like"/>
</dbReference>
<dbReference type="EMBL" id="CP002032">
    <property type="protein sequence ID" value="ADH60424.1"/>
    <property type="molecule type" value="Genomic_DNA"/>
</dbReference>
<evidence type="ECO:0000256" key="6">
    <source>
        <dbReference type="ARBA" id="ARBA00022741"/>
    </source>
</evidence>
<keyword evidence="10 11" id="KW-0784">Thiamine biosynthesis</keyword>
<protein>
    <recommendedName>
        <fullName evidence="11">Hydroxyethylthiazole kinase</fullName>
        <ecNumber evidence="11">2.7.1.50</ecNumber>
    </recommendedName>
    <alternativeName>
        <fullName evidence="11">4-methyl-5-beta-hydroxyethylthiazole kinase</fullName>
        <shortName evidence="11">TH kinase</shortName>
        <shortName evidence="11">Thz kinase</shortName>
    </alternativeName>
</protein>
<feature type="binding site" evidence="11">
    <location>
        <position position="120"/>
    </location>
    <ligand>
        <name>ATP</name>
        <dbReference type="ChEBI" id="CHEBI:30616"/>
    </ligand>
</feature>
<evidence type="ECO:0000313" key="12">
    <source>
        <dbReference type="EMBL" id="ADH60424.1"/>
    </source>
</evidence>
<comment type="catalytic activity">
    <reaction evidence="1 11">
        <text>5-(2-hydroxyethyl)-4-methylthiazole + ATP = 4-methyl-5-(2-phosphooxyethyl)-thiazole + ADP + H(+)</text>
        <dbReference type="Rhea" id="RHEA:24212"/>
        <dbReference type="ChEBI" id="CHEBI:15378"/>
        <dbReference type="ChEBI" id="CHEBI:17957"/>
        <dbReference type="ChEBI" id="CHEBI:30616"/>
        <dbReference type="ChEBI" id="CHEBI:58296"/>
        <dbReference type="ChEBI" id="CHEBI:456216"/>
        <dbReference type="EC" id="2.7.1.50"/>
    </reaction>
</comment>
<evidence type="ECO:0000256" key="1">
    <source>
        <dbReference type="ARBA" id="ARBA00001771"/>
    </source>
</evidence>
<feature type="binding site" evidence="11">
    <location>
        <position position="165"/>
    </location>
    <ligand>
        <name>ATP</name>
        <dbReference type="ChEBI" id="CHEBI:30616"/>
    </ligand>
</feature>
<keyword evidence="13" id="KW-1185">Reference proteome</keyword>
<dbReference type="NCBIfam" id="TIGR00694">
    <property type="entry name" value="thiM"/>
    <property type="match status" value="1"/>
</dbReference>
<organism evidence="12 13">
    <name type="scientific">Thermoanaerobacter mathranii subsp. mathranii (strain DSM 11426 / CCUG 53645 / CIP 108742 / A3)</name>
    <dbReference type="NCBI Taxonomy" id="583358"/>
    <lineage>
        <taxon>Bacteria</taxon>
        <taxon>Bacillati</taxon>
        <taxon>Bacillota</taxon>
        <taxon>Clostridia</taxon>
        <taxon>Thermoanaerobacterales</taxon>
        <taxon>Thermoanaerobacteraceae</taxon>
        <taxon>Thermoanaerobacter</taxon>
    </lineage>
</organism>
<evidence type="ECO:0000256" key="4">
    <source>
        <dbReference type="ARBA" id="ARBA00022679"/>
    </source>
</evidence>
<reference evidence="12 13" key="1">
    <citation type="submission" date="2010-05" db="EMBL/GenBank/DDBJ databases">
        <title>Complete sequence of Thermoanaerobacter mathranii subsp. mathranii mathranii str. A3.</title>
        <authorList>
            <consortium name="US DOE Joint Genome Institute"/>
            <person name="Lucas S."/>
            <person name="Copeland A."/>
            <person name="Lapidus A."/>
            <person name="Cheng J.-F."/>
            <person name="Bruce D."/>
            <person name="Goodwin L."/>
            <person name="Pitluck S."/>
            <person name="Held B."/>
            <person name="Detter J.C."/>
            <person name="Han C."/>
            <person name="Tapia R."/>
            <person name="Land M."/>
            <person name="Hauser L."/>
            <person name="Kyrpides N."/>
            <person name="Mikhailova N."/>
            <person name="Zhou J."/>
            <person name="Hemme C."/>
            <person name="Woyke T."/>
        </authorList>
    </citation>
    <scope>NUCLEOTIDE SEQUENCE [LARGE SCALE GENOMIC DNA]</scope>
    <source>
        <strain evidence="12 13">A3</strain>
    </source>
</reference>
<dbReference type="RefSeq" id="WP_013149982.1">
    <property type="nucleotide sequence ID" value="NC_014209.1"/>
</dbReference>
<evidence type="ECO:0000256" key="7">
    <source>
        <dbReference type="ARBA" id="ARBA00022777"/>
    </source>
</evidence>
<dbReference type="Pfam" id="PF02110">
    <property type="entry name" value="HK"/>
    <property type="match status" value="1"/>
</dbReference>
<proteinExistence type="inferred from homology"/>
<dbReference type="GO" id="GO:0004417">
    <property type="term" value="F:hydroxyethylthiazole kinase activity"/>
    <property type="evidence" value="ECO:0007669"/>
    <property type="project" value="UniProtKB-EC"/>
</dbReference>
<evidence type="ECO:0000256" key="8">
    <source>
        <dbReference type="ARBA" id="ARBA00022840"/>
    </source>
</evidence>
<evidence type="ECO:0000256" key="10">
    <source>
        <dbReference type="ARBA" id="ARBA00022977"/>
    </source>
</evidence>
<comment type="cofactor">
    <cofactor evidence="2 11">
        <name>Mg(2+)</name>
        <dbReference type="ChEBI" id="CHEBI:18420"/>
    </cofactor>
</comment>
<dbReference type="PIRSF" id="PIRSF000513">
    <property type="entry name" value="Thz_kinase"/>
    <property type="match status" value="1"/>
</dbReference>
<evidence type="ECO:0000256" key="5">
    <source>
        <dbReference type="ARBA" id="ARBA00022723"/>
    </source>
</evidence>
<keyword evidence="4 11" id="KW-0808">Transferase</keyword>
<dbReference type="Gene3D" id="3.40.1190.20">
    <property type="match status" value="1"/>
</dbReference>